<reference evidence="1 2" key="1">
    <citation type="submission" date="2024-02" db="EMBL/GenBank/DDBJ databases">
        <title>Rhodopirellula caenicola NBRC 110016.</title>
        <authorList>
            <person name="Ichikawa N."/>
            <person name="Katano-Makiyama Y."/>
            <person name="Hidaka K."/>
        </authorList>
    </citation>
    <scope>NUCLEOTIDE SEQUENCE [LARGE SCALE GENOMIC DNA]</scope>
    <source>
        <strain evidence="1 2">NBRC 110016</strain>
    </source>
</reference>
<sequence length="83" mass="9393">MGGHRQRFANKVNGNAGMHSRVEFVLAWRSGSRQEFRSVPLPFLAKLTHELRTRHALPHGEKMRIDISWIAVAAGVRWSCEAA</sequence>
<comment type="caution">
    <text evidence="1">The sequence shown here is derived from an EMBL/GenBank/DDBJ whole genome shotgun (WGS) entry which is preliminary data.</text>
</comment>
<dbReference type="Proteomes" id="UP001416858">
    <property type="component" value="Unassembled WGS sequence"/>
</dbReference>
<gene>
    <name evidence="1" type="ORF">Rcae01_03636</name>
</gene>
<proteinExistence type="predicted"/>
<dbReference type="EMBL" id="BAABRO010000008">
    <property type="protein sequence ID" value="GAA5508170.1"/>
    <property type="molecule type" value="Genomic_DNA"/>
</dbReference>
<organism evidence="1 2">
    <name type="scientific">Novipirellula caenicola</name>
    <dbReference type="NCBI Taxonomy" id="1536901"/>
    <lineage>
        <taxon>Bacteria</taxon>
        <taxon>Pseudomonadati</taxon>
        <taxon>Planctomycetota</taxon>
        <taxon>Planctomycetia</taxon>
        <taxon>Pirellulales</taxon>
        <taxon>Pirellulaceae</taxon>
        <taxon>Novipirellula</taxon>
    </lineage>
</organism>
<protein>
    <submittedName>
        <fullName evidence="1">Uncharacterized protein</fullName>
    </submittedName>
</protein>
<name>A0ABP9VSR4_9BACT</name>
<evidence type="ECO:0000313" key="1">
    <source>
        <dbReference type="EMBL" id="GAA5508170.1"/>
    </source>
</evidence>
<evidence type="ECO:0000313" key="2">
    <source>
        <dbReference type="Proteomes" id="UP001416858"/>
    </source>
</evidence>
<accession>A0ABP9VSR4</accession>
<keyword evidence="2" id="KW-1185">Reference proteome</keyword>